<evidence type="ECO:0000313" key="2">
    <source>
        <dbReference type="Proteomes" id="UP000218244"/>
    </source>
</evidence>
<protein>
    <submittedName>
        <fullName evidence="1">Uncharacterized protein</fullName>
    </submittedName>
</protein>
<evidence type="ECO:0000313" key="1">
    <source>
        <dbReference type="EMBL" id="BAU95112.1"/>
    </source>
</evidence>
<reference evidence="1 2" key="1">
    <citation type="submission" date="2016-02" db="EMBL/GenBank/DDBJ databases">
        <title>Corynebacterium glutamicum N24 whole genome sequencing project.</title>
        <authorList>
            <person name="Matsutani M."/>
            <person name="Nangtapong N."/>
            <person name="Yakushi T."/>
            <person name="Matsushita K."/>
        </authorList>
    </citation>
    <scope>NUCLEOTIDE SEQUENCE [LARGE SCALE GENOMIC DNA]</scope>
    <source>
        <strain evidence="1 2">N24</strain>
    </source>
</reference>
<dbReference type="Proteomes" id="UP000218244">
    <property type="component" value="Chromosome"/>
</dbReference>
<dbReference type="EMBL" id="AP017369">
    <property type="protein sequence ID" value="BAU95112.1"/>
    <property type="molecule type" value="Genomic_DNA"/>
</dbReference>
<name>A0A161JNQ6_9CORY</name>
<gene>
    <name evidence="1" type="ORF">N24_0850</name>
</gene>
<organism evidence="1 2">
    <name type="scientific">Corynebacterium suranareeae</name>
    <dbReference type="NCBI Taxonomy" id="2506452"/>
    <lineage>
        <taxon>Bacteria</taxon>
        <taxon>Bacillati</taxon>
        <taxon>Actinomycetota</taxon>
        <taxon>Actinomycetes</taxon>
        <taxon>Mycobacteriales</taxon>
        <taxon>Corynebacteriaceae</taxon>
        <taxon>Corynebacterium</taxon>
    </lineage>
</organism>
<sequence length="40" mass="3871">MKLFPKAVGVIATALLITGGADVPGWASVSQPGFGGVPGC</sequence>
<dbReference type="AlphaFoldDB" id="A0A161JNQ6"/>
<accession>A0A161JNQ6</accession>
<proteinExistence type="predicted"/>
<keyword evidence="2" id="KW-1185">Reference proteome</keyword>
<dbReference type="KEGG" id="csur:N24_0850"/>